<accession>W9XK96</accession>
<dbReference type="GO" id="GO:0032259">
    <property type="term" value="P:methylation"/>
    <property type="evidence" value="ECO:0007669"/>
    <property type="project" value="UniProtKB-KW"/>
</dbReference>
<keyword evidence="4 5" id="KW-0949">S-adenosyl-L-methionine</keyword>
<comment type="caution">
    <text evidence="7">The sequence shown here is derived from an EMBL/GenBank/DDBJ whole genome shotgun (WGS) entry which is preliminary data.</text>
</comment>
<dbReference type="RefSeq" id="XP_007735510.1">
    <property type="nucleotide sequence ID" value="XM_007737320.1"/>
</dbReference>
<dbReference type="InterPro" id="IPR001525">
    <property type="entry name" value="C5_MeTfrase"/>
</dbReference>
<dbReference type="Pfam" id="PF00145">
    <property type="entry name" value="DNA_methylase"/>
    <property type="match status" value="2"/>
</dbReference>
<dbReference type="STRING" id="1182542.W9XK96"/>
<dbReference type="GeneID" id="19171310"/>
<keyword evidence="8" id="KW-1185">Reference proteome</keyword>
<feature type="region of interest" description="Disordered" evidence="6">
    <location>
        <begin position="1"/>
        <end position="53"/>
    </location>
</feature>
<evidence type="ECO:0000313" key="7">
    <source>
        <dbReference type="EMBL" id="EXJ80922.1"/>
    </source>
</evidence>
<evidence type="ECO:0000256" key="2">
    <source>
        <dbReference type="ARBA" id="ARBA00022603"/>
    </source>
</evidence>
<evidence type="ECO:0000256" key="6">
    <source>
        <dbReference type="SAM" id="MobiDB-lite"/>
    </source>
</evidence>
<dbReference type="GO" id="GO:0003677">
    <property type="term" value="F:DNA binding"/>
    <property type="evidence" value="ECO:0007669"/>
    <property type="project" value="TreeGrafter"/>
</dbReference>
<dbReference type="eggNOG" id="ENOG502RYYW">
    <property type="taxonomic scope" value="Eukaryota"/>
</dbReference>
<dbReference type="EC" id="2.1.1.37" evidence="1"/>
<dbReference type="AlphaFoldDB" id="W9XK96"/>
<dbReference type="PANTHER" id="PTHR10629:SF52">
    <property type="entry name" value="DNA (CYTOSINE-5)-METHYLTRANSFERASE 1"/>
    <property type="match status" value="1"/>
</dbReference>
<dbReference type="OrthoDB" id="414133at2759"/>
<evidence type="ECO:0000256" key="4">
    <source>
        <dbReference type="ARBA" id="ARBA00022691"/>
    </source>
</evidence>
<feature type="compositionally biased region" description="Basic and acidic residues" evidence="6">
    <location>
        <begin position="33"/>
        <end position="47"/>
    </location>
</feature>
<comment type="similarity">
    <text evidence="5">Belongs to the class I-like SAM-binding methyltransferase superfamily. C5-methyltransferase family.</text>
</comment>
<dbReference type="EMBL" id="AMGY01000006">
    <property type="protein sequence ID" value="EXJ80922.1"/>
    <property type="molecule type" value="Genomic_DNA"/>
</dbReference>
<dbReference type="InterPro" id="IPR029063">
    <property type="entry name" value="SAM-dependent_MTases_sf"/>
</dbReference>
<dbReference type="PROSITE" id="PS51679">
    <property type="entry name" value="SAM_MT_C5"/>
    <property type="match status" value="1"/>
</dbReference>
<feature type="active site" evidence="5">
    <location>
        <position position="420"/>
    </location>
</feature>
<keyword evidence="3 5" id="KW-0808">Transferase</keyword>
<dbReference type="SUPFAM" id="SSF53335">
    <property type="entry name" value="S-adenosyl-L-methionine-dependent methyltransferases"/>
    <property type="match status" value="1"/>
</dbReference>
<feature type="region of interest" description="Disordered" evidence="6">
    <location>
        <begin position="119"/>
        <end position="144"/>
    </location>
</feature>
<dbReference type="PANTHER" id="PTHR10629">
    <property type="entry name" value="CYTOSINE-SPECIFIC METHYLTRANSFERASE"/>
    <property type="match status" value="1"/>
</dbReference>
<evidence type="ECO:0000256" key="5">
    <source>
        <dbReference type="PROSITE-ProRule" id="PRU01016"/>
    </source>
</evidence>
<protein>
    <recommendedName>
        <fullName evidence="1">DNA (cytosine-5-)-methyltransferase</fullName>
        <ecNumber evidence="1">2.1.1.37</ecNumber>
    </recommendedName>
</protein>
<evidence type="ECO:0000256" key="3">
    <source>
        <dbReference type="ARBA" id="ARBA00022679"/>
    </source>
</evidence>
<name>W9XK96_9EURO</name>
<dbReference type="GO" id="GO:0005634">
    <property type="term" value="C:nucleus"/>
    <property type="evidence" value="ECO:0007669"/>
    <property type="project" value="TreeGrafter"/>
</dbReference>
<dbReference type="PRINTS" id="PR00105">
    <property type="entry name" value="C5METTRFRASE"/>
</dbReference>
<dbReference type="InterPro" id="IPR050390">
    <property type="entry name" value="C5-Methyltransferase"/>
</dbReference>
<sequence length="652" mass="73449">MGAQSSVPVSQPGAGRNGQQTRIKRPATINHQVKREELIGNRQETRNRRPTTNIPQNLPIVLIEDDDDDVVMQEIRNRRPTANTPAVLIEDEEEDVDVVMHEDEDDDVVMQDDEVEFEEISPHAHRRATQPGPGQPDLTPGRDVELQDGSFLRIEATGYDNFHEPYIQGRRLLSHTAPEILMPETEGELVWEMYFNHDMEESPKKVGYHPRDVVRNCKILFTNHMHRDLNVSHIICNNDDRRPVYFCRWKYSLPPPDLRRKPDDPYRHRVGKIERLRSNEADESFGRTKHVGKEVVLGIPDPEIRKRWRGPESDQDLLGSSKTHAVNDNGGFDIVRKYTFGDSFCGAGGATCGAVQAGLVPKWAFDLDEAAIRTYRLNFGKGVEGHQVQARHEHVSDFLAAARRSIDSFLVDIAHLSPPCQPFSPANTTPNEMLNEINTAALTSVYDILNVSKPRIATLEEAAGMEHPRHHNWLRKLVTMFIDNGYSVRWKIVDMKSFGVPQTRDRLIVIASGPGETLPPFVSPTHGPEPGLKPWPSISSAIDNIDRGALHHRQRRHFNPPKAAINATGLAGTVTTGGGSEKVYHPSGTRPYTVRELACLQTFPHEFRFAGKDTDKVRQIGNAVPPRFQTTLLLHLRAFVEENDRSEMASGV</sequence>
<gene>
    <name evidence="7" type="ORF">A1O3_07210</name>
</gene>
<organism evidence="7 8">
    <name type="scientific">Capronia epimyces CBS 606.96</name>
    <dbReference type="NCBI Taxonomy" id="1182542"/>
    <lineage>
        <taxon>Eukaryota</taxon>
        <taxon>Fungi</taxon>
        <taxon>Dikarya</taxon>
        <taxon>Ascomycota</taxon>
        <taxon>Pezizomycotina</taxon>
        <taxon>Eurotiomycetes</taxon>
        <taxon>Chaetothyriomycetidae</taxon>
        <taxon>Chaetothyriales</taxon>
        <taxon>Herpotrichiellaceae</taxon>
        <taxon>Capronia</taxon>
    </lineage>
</organism>
<dbReference type="Gene3D" id="3.90.120.10">
    <property type="entry name" value="DNA Methylase, subunit A, domain 2"/>
    <property type="match status" value="1"/>
</dbReference>
<evidence type="ECO:0000313" key="8">
    <source>
        <dbReference type="Proteomes" id="UP000019478"/>
    </source>
</evidence>
<dbReference type="Gene3D" id="3.40.50.150">
    <property type="entry name" value="Vaccinia Virus protein VP39"/>
    <property type="match status" value="1"/>
</dbReference>
<evidence type="ECO:0000256" key="1">
    <source>
        <dbReference type="ARBA" id="ARBA00011975"/>
    </source>
</evidence>
<dbReference type="GO" id="GO:0044027">
    <property type="term" value="P:negative regulation of gene expression via chromosomal CpG island methylation"/>
    <property type="evidence" value="ECO:0007669"/>
    <property type="project" value="TreeGrafter"/>
</dbReference>
<proteinExistence type="inferred from homology"/>
<dbReference type="Proteomes" id="UP000019478">
    <property type="component" value="Unassembled WGS sequence"/>
</dbReference>
<keyword evidence="2 5" id="KW-0489">Methyltransferase</keyword>
<dbReference type="GO" id="GO:0003886">
    <property type="term" value="F:DNA (cytosine-5-)-methyltransferase activity"/>
    <property type="evidence" value="ECO:0007669"/>
    <property type="project" value="UniProtKB-EC"/>
</dbReference>
<reference evidence="7 8" key="1">
    <citation type="submission" date="2013-03" db="EMBL/GenBank/DDBJ databases">
        <title>The Genome Sequence of Capronia epimyces CBS 606.96.</title>
        <authorList>
            <consortium name="The Broad Institute Genomics Platform"/>
            <person name="Cuomo C."/>
            <person name="de Hoog S."/>
            <person name="Gorbushina A."/>
            <person name="Walker B."/>
            <person name="Young S.K."/>
            <person name="Zeng Q."/>
            <person name="Gargeya S."/>
            <person name="Fitzgerald M."/>
            <person name="Haas B."/>
            <person name="Abouelleil A."/>
            <person name="Allen A.W."/>
            <person name="Alvarado L."/>
            <person name="Arachchi H.M."/>
            <person name="Berlin A.M."/>
            <person name="Chapman S.B."/>
            <person name="Gainer-Dewar J."/>
            <person name="Goldberg J."/>
            <person name="Griggs A."/>
            <person name="Gujja S."/>
            <person name="Hansen M."/>
            <person name="Howarth C."/>
            <person name="Imamovic A."/>
            <person name="Ireland A."/>
            <person name="Larimer J."/>
            <person name="McCowan C."/>
            <person name="Murphy C."/>
            <person name="Pearson M."/>
            <person name="Poon T.W."/>
            <person name="Priest M."/>
            <person name="Roberts A."/>
            <person name="Saif S."/>
            <person name="Shea T."/>
            <person name="Sisk P."/>
            <person name="Sykes S."/>
            <person name="Wortman J."/>
            <person name="Nusbaum C."/>
            <person name="Birren B."/>
        </authorList>
    </citation>
    <scope>NUCLEOTIDE SEQUENCE [LARGE SCALE GENOMIC DNA]</scope>
    <source>
        <strain evidence="7 8">CBS 606.96</strain>
    </source>
</reference>
<dbReference type="HOGENOM" id="CLU_012943_0_0_1"/>